<keyword evidence="9" id="KW-0503">Monooxygenase</keyword>
<dbReference type="Gramene" id="TraesCS4A03G0992900.1">
    <property type="protein sequence ID" value="TraesCS4A03G0992900.1.CDS1"/>
    <property type="gene ID" value="TraesCS4A03G0992900"/>
</dbReference>
<keyword evidence="2 10" id="KW-0812">Transmembrane</keyword>
<dbReference type="GO" id="GO:0006952">
    <property type="term" value="P:defense response"/>
    <property type="evidence" value="ECO:0007669"/>
    <property type="project" value="UniProtKB-KW"/>
</dbReference>
<evidence type="ECO:0008006" key="13">
    <source>
        <dbReference type="Google" id="ProtNLM"/>
    </source>
</evidence>
<dbReference type="EnsemblPlants" id="TraesCS4A02G398800.1">
    <property type="protein sequence ID" value="TraesCS4A02G398800.1.cds1"/>
    <property type="gene ID" value="TraesCS4A02G398800"/>
</dbReference>
<evidence type="ECO:0000256" key="9">
    <source>
        <dbReference type="RuleBase" id="RU000461"/>
    </source>
</evidence>
<dbReference type="OrthoDB" id="686267at2759"/>
<sequence length="503" mass="55063">MEIELWLIWATLAVVSLLYYLANPTRRAGIQRMPPGPTPLPVIGNLLCLRGGNLHHTLARLARADGPVMTLKLGLTTAVVVSSRDAAREAFTRQDRRLAARAVPDAARGLGFADRSMVWLPSSDPLWKSLRGIAAAHAFSPRALAAARGVRERKVRDMVSYFRGCAGTEVDVGQAMYAGVLNLVSSALCSVDVVDMGAAESGQGVRELVEDLVAVIAKPNVSDLVPFLRRLDLQGWRRWSAIRIGKIFRILDGIIDSRMAFNTSTEEKHGDFLDVLLELFSTGKIARDSLTTILFDLFTAGSDTMAITVEWAMAELLRNPGVMAKVRAEIDDTLGGKETIVETDVAGLPYLQAVVKEAMRLHPVAPILLPHRAEEEGVEIGGYAVPKGSTVIFNVWAIMRDPAAWERPDEFVPERFLGRAEADQVLDFRGKAFEFIPFGSGRRLCPGVPMAERVVPFILASLLRAFEWRLPDGMSAEELDVSERFTTANVMAVPLKAVPVVVT</sequence>
<dbReference type="InterPro" id="IPR017972">
    <property type="entry name" value="Cyt_P450_CS"/>
</dbReference>
<evidence type="ECO:0000256" key="1">
    <source>
        <dbReference type="ARBA" id="ARBA00010617"/>
    </source>
</evidence>
<accession>A0A3B6I2K8</accession>
<keyword evidence="7 8" id="KW-0408">Iron</keyword>
<dbReference type="PRINTS" id="PR00463">
    <property type="entry name" value="EP450I"/>
</dbReference>
<evidence type="ECO:0000256" key="2">
    <source>
        <dbReference type="ARBA" id="ARBA00022692"/>
    </source>
</evidence>
<dbReference type="GO" id="GO:0020037">
    <property type="term" value="F:heme binding"/>
    <property type="evidence" value="ECO:0007669"/>
    <property type="project" value="InterPro"/>
</dbReference>
<dbReference type="FunFam" id="1.10.630.10:FF:000007">
    <property type="entry name" value="Cytochrome P450 76C4"/>
    <property type="match status" value="1"/>
</dbReference>
<dbReference type="Gramene" id="TraesARI4A03G02216280.1">
    <property type="protein sequence ID" value="TraesARI4A03G02216280.1.CDS1"/>
    <property type="gene ID" value="TraesARI4A03G02216280"/>
</dbReference>
<evidence type="ECO:0000313" key="11">
    <source>
        <dbReference type="EnsemblPlants" id="TraesCS4A02G398800.1.cds1"/>
    </source>
</evidence>
<dbReference type="SUPFAM" id="SSF48264">
    <property type="entry name" value="Cytochrome P450"/>
    <property type="match status" value="1"/>
</dbReference>
<dbReference type="Gramene" id="TraesCS4A02G398800.1">
    <property type="protein sequence ID" value="TraesCS4A02G398800.1.cds1"/>
    <property type="gene ID" value="TraesCS4A02G398800"/>
</dbReference>
<dbReference type="Gramene" id="TraesWEE_scaffold_001937_01G000100.1">
    <property type="protein sequence ID" value="TraesWEE_scaffold_001937_01G000100.1"/>
    <property type="gene ID" value="TraesWEE_scaffold_001937_01G000100"/>
</dbReference>
<evidence type="ECO:0000313" key="12">
    <source>
        <dbReference type="Proteomes" id="UP000019116"/>
    </source>
</evidence>
<dbReference type="Gramene" id="TraesSYM4A03G02205870.1">
    <property type="protein sequence ID" value="TraesSYM4A03G02205870.1.CDS1"/>
    <property type="gene ID" value="TraesSYM4A03G02205870"/>
</dbReference>
<proteinExistence type="inferred from homology"/>
<reference evidence="11" key="1">
    <citation type="submission" date="2018-08" db="EMBL/GenBank/DDBJ databases">
        <authorList>
            <person name="Rossello M."/>
        </authorList>
    </citation>
    <scope>NUCLEOTIDE SEQUENCE [LARGE SCALE GENOMIC DNA]</scope>
    <source>
        <strain evidence="11">cv. Chinese Spring</strain>
    </source>
</reference>
<dbReference type="PRINTS" id="PR00385">
    <property type="entry name" value="P450"/>
</dbReference>
<dbReference type="GO" id="GO:0016709">
    <property type="term" value="F:oxidoreductase activity, acting on paired donors, with incorporation or reduction of molecular oxygen, NAD(P)H as one donor, and incorporation of one atom of oxygen"/>
    <property type="evidence" value="ECO:0007669"/>
    <property type="project" value="UniProtKB-ARBA"/>
</dbReference>
<keyword evidence="3 8" id="KW-0479">Metal-binding</keyword>
<evidence type="ECO:0000256" key="4">
    <source>
        <dbReference type="ARBA" id="ARBA00022821"/>
    </source>
</evidence>
<dbReference type="PaxDb" id="4565-Traes_4AL_BCDF7086F.1"/>
<dbReference type="PANTHER" id="PTHR47950:SF44">
    <property type="entry name" value="CYTOCHROME P450, FAMILY 76, SUBFAMILY C, POLYPEPTIDE 5-RELATED"/>
    <property type="match status" value="1"/>
</dbReference>
<dbReference type="PANTHER" id="PTHR47950">
    <property type="entry name" value="CYTOCHROME P450, FAMILY 76, SUBFAMILY C, POLYPEPTIDE 5-RELATED"/>
    <property type="match status" value="1"/>
</dbReference>
<dbReference type="InterPro" id="IPR002401">
    <property type="entry name" value="Cyt_P450_E_grp-I"/>
</dbReference>
<keyword evidence="12" id="KW-1185">Reference proteome</keyword>
<dbReference type="Proteomes" id="UP000019116">
    <property type="component" value="Chromosome 4A"/>
</dbReference>
<dbReference type="PROSITE" id="PS00086">
    <property type="entry name" value="CYTOCHROME_P450"/>
    <property type="match status" value="1"/>
</dbReference>
<dbReference type="Pfam" id="PF00067">
    <property type="entry name" value="p450"/>
    <property type="match status" value="1"/>
</dbReference>
<evidence type="ECO:0000256" key="3">
    <source>
        <dbReference type="ARBA" id="ARBA00022723"/>
    </source>
</evidence>
<dbReference type="Gramene" id="TraesJAG4A03G02179170.1">
    <property type="protein sequence ID" value="TraesJAG4A03G02179170.1.CDS1"/>
    <property type="gene ID" value="TraesJAG4A03G02179170"/>
</dbReference>
<dbReference type="Gramene" id="TraesPARA_EIv1.0_1215130.1">
    <property type="protein sequence ID" value="TraesPARA_EIv1.0_1215130.1.CDS1"/>
    <property type="gene ID" value="TraesPARA_EIv1.0_1215130"/>
</dbReference>
<dbReference type="AlphaFoldDB" id="A0A3B6I2K8"/>
<dbReference type="InterPro" id="IPR001128">
    <property type="entry name" value="Cyt_P450"/>
</dbReference>
<dbReference type="Gramene" id="TraesMAC4A03G02176770.1">
    <property type="protein sequence ID" value="TraesMAC4A03G02176770.1.CDS1"/>
    <property type="gene ID" value="TraesMAC4A03G02176770"/>
</dbReference>
<dbReference type="STRING" id="4565.A0A3B6I2K8"/>
<evidence type="ECO:0000256" key="5">
    <source>
        <dbReference type="ARBA" id="ARBA00022989"/>
    </source>
</evidence>
<dbReference type="Gramene" id="TraesNOR4A03G02200150.1">
    <property type="protein sequence ID" value="TraesNOR4A03G02200150.1.CDS1"/>
    <property type="gene ID" value="TraesNOR4A03G02200150"/>
</dbReference>
<dbReference type="Gene3D" id="1.10.630.10">
    <property type="entry name" value="Cytochrome P450"/>
    <property type="match status" value="1"/>
</dbReference>
<evidence type="ECO:0000256" key="6">
    <source>
        <dbReference type="ARBA" id="ARBA00023002"/>
    </source>
</evidence>
<evidence type="ECO:0000256" key="10">
    <source>
        <dbReference type="SAM" id="Phobius"/>
    </source>
</evidence>
<dbReference type="Gramene" id="TraesJUL4A03G02197870.1">
    <property type="protein sequence ID" value="TraesJUL4A03G02197870.1.CDS1"/>
    <property type="gene ID" value="TraesJUL4A03G02197870"/>
</dbReference>
<reference evidence="11" key="2">
    <citation type="submission" date="2018-10" db="UniProtKB">
        <authorList>
            <consortium name="EnsemblPlants"/>
        </authorList>
    </citation>
    <scope>IDENTIFICATION</scope>
</reference>
<comment type="cofactor">
    <cofactor evidence="8">
        <name>heme</name>
        <dbReference type="ChEBI" id="CHEBI:30413"/>
    </cofactor>
</comment>
<dbReference type="Gramene" id="TraesROB_scaffold_014118_01G000100.1">
    <property type="protein sequence ID" value="TraesROB_scaffold_014118_01G000100.1"/>
    <property type="gene ID" value="TraesROB_scaffold_014118_01G000100"/>
</dbReference>
<dbReference type="RefSeq" id="XP_044366138.1">
    <property type="nucleotide sequence ID" value="XM_044510203.1"/>
</dbReference>
<name>A0A3B6I2K8_WHEAT</name>
<keyword evidence="10" id="KW-0472">Membrane</keyword>
<protein>
    <recommendedName>
        <fullName evidence="13">Cytochrome P450</fullName>
    </recommendedName>
</protein>
<organism evidence="11">
    <name type="scientific">Triticum aestivum</name>
    <name type="common">Wheat</name>
    <dbReference type="NCBI Taxonomy" id="4565"/>
    <lineage>
        <taxon>Eukaryota</taxon>
        <taxon>Viridiplantae</taxon>
        <taxon>Streptophyta</taxon>
        <taxon>Embryophyta</taxon>
        <taxon>Tracheophyta</taxon>
        <taxon>Spermatophyta</taxon>
        <taxon>Magnoliopsida</taxon>
        <taxon>Liliopsida</taxon>
        <taxon>Poales</taxon>
        <taxon>Poaceae</taxon>
        <taxon>BOP clade</taxon>
        <taxon>Pooideae</taxon>
        <taxon>Triticodae</taxon>
        <taxon>Triticeae</taxon>
        <taxon>Triticinae</taxon>
        <taxon>Triticum</taxon>
    </lineage>
</organism>
<comment type="similarity">
    <text evidence="1 9">Belongs to the cytochrome P450 family.</text>
</comment>
<keyword evidence="4" id="KW-0611">Plant defense</keyword>
<dbReference type="OMA" id="EELMECM"/>
<dbReference type="Gramene" id="TraesCAD_scaffold_036472_01G000100.1">
    <property type="protein sequence ID" value="TraesCAD_scaffold_036472_01G000100.1"/>
    <property type="gene ID" value="TraesCAD_scaffold_036472_01G000100"/>
</dbReference>
<dbReference type="GO" id="GO:0005506">
    <property type="term" value="F:iron ion binding"/>
    <property type="evidence" value="ECO:0007669"/>
    <property type="project" value="InterPro"/>
</dbReference>
<evidence type="ECO:0000256" key="7">
    <source>
        <dbReference type="ARBA" id="ARBA00023004"/>
    </source>
</evidence>
<keyword evidence="6 9" id="KW-0560">Oxidoreductase</keyword>
<dbReference type="InterPro" id="IPR036396">
    <property type="entry name" value="Cyt_P450_sf"/>
</dbReference>
<dbReference type="GO" id="GO:0051502">
    <property type="term" value="P:diterpene phytoalexin biosynthetic process"/>
    <property type="evidence" value="ECO:0007669"/>
    <property type="project" value="UniProtKB-ARBA"/>
</dbReference>
<gene>
    <name evidence="11" type="primary">LOC123088051</name>
</gene>
<dbReference type="CDD" id="cd11073">
    <property type="entry name" value="CYP76-like"/>
    <property type="match status" value="1"/>
</dbReference>
<keyword evidence="8 9" id="KW-0349">Heme</keyword>
<feature type="binding site" description="axial binding residue" evidence="8">
    <location>
        <position position="445"/>
    </location>
    <ligand>
        <name>heme</name>
        <dbReference type="ChEBI" id="CHEBI:30413"/>
    </ligand>
    <ligandPart>
        <name>Fe</name>
        <dbReference type="ChEBI" id="CHEBI:18248"/>
    </ligandPart>
</feature>
<dbReference type="SMR" id="A0A3B6I2K8"/>
<dbReference type="Gramene" id="TraesCLE_scaffold_002353_01G000800.1">
    <property type="protein sequence ID" value="TraesCLE_scaffold_002353_01G000800.1"/>
    <property type="gene ID" value="TraesCLE_scaffold_002353_01G000800"/>
</dbReference>
<dbReference type="GeneID" id="123088051"/>
<keyword evidence="5 10" id="KW-1133">Transmembrane helix</keyword>
<feature type="transmembrane region" description="Helical" evidence="10">
    <location>
        <begin position="6"/>
        <end position="22"/>
    </location>
</feature>
<evidence type="ECO:0000256" key="8">
    <source>
        <dbReference type="PIRSR" id="PIRSR602401-1"/>
    </source>
</evidence>